<dbReference type="NCBIfam" id="TIGR03429">
    <property type="entry name" value="arom_pren_DMATS"/>
    <property type="match status" value="1"/>
</dbReference>
<proteinExistence type="inferred from homology"/>
<dbReference type="OrthoDB" id="3354387at2759"/>
<comment type="similarity">
    <text evidence="1">Belongs to the tryptophan dimethylallyltransferase family.</text>
</comment>
<evidence type="ECO:0000256" key="3">
    <source>
        <dbReference type="PIRSR" id="PIRSR000509-1"/>
    </source>
</evidence>
<dbReference type="SFLD" id="SFLDS00036">
    <property type="entry name" value="Aromatic_Prenyltransferase"/>
    <property type="match status" value="1"/>
</dbReference>
<dbReference type="PIRSF" id="PIRSF000509">
    <property type="entry name" value="Trp_DMAT"/>
    <property type="match status" value="1"/>
</dbReference>
<dbReference type="PANTHER" id="PTHR40627">
    <property type="entry name" value="INDOLE PRENYLTRANSFERASE TDIB-RELATED"/>
    <property type="match status" value="1"/>
</dbReference>
<dbReference type="Proteomes" id="UP000799750">
    <property type="component" value="Unassembled WGS sequence"/>
</dbReference>
<dbReference type="GO" id="GO:0009820">
    <property type="term" value="P:alkaloid metabolic process"/>
    <property type="evidence" value="ECO:0007669"/>
    <property type="project" value="InterPro"/>
</dbReference>
<accession>A0A6A6RD55</accession>
<feature type="binding site" evidence="3">
    <location>
        <position position="217"/>
    </location>
    <ligand>
        <name>dimethylallyl diphosphate</name>
        <dbReference type="ChEBI" id="CHEBI:57623"/>
    </ligand>
</feature>
<dbReference type="InterPro" id="IPR017795">
    <property type="entry name" value="ABBA_NscD-like"/>
</dbReference>
<evidence type="ECO:0000256" key="2">
    <source>
        <dbReference type="ARBA" id="ARBA00022679"/>
    </source>
</evidence>
<feature type="binding site" evidence="3">
    <location>
        <position position="287"/>
    </location>
    <ligand>
        <name>dimethylallyl diphosphate</name>
        <dbReference type="ChEBI" id="CHEBI:57623"/>
    </ligand>
</feature>
<name>A0A6A6RD55_9PEZI</name>
<evidence type="ECO:0000313" key="6">
    <source>
        <dbReference type="Proteomes" id="UP000799750"/>
    </source>
</evidence>
<feature type="binding site" evidence="3">
    <location>
        <position position="219"/>
    </location>
    <ligand>
        <name>dimethylallyl diphosphate</name>
        <dbReference type="ChEBI" id="CHEBI:57623"/>
    </ligand>
</feature>
<dbReference type="InterPro" id="IPR033964">
    <property type="entry name" value="ABBA"/>
</dbReference>
<feature type="binding site" evidence="3">
    <location>
        <position position="289"/>
    </location>
    <ligand>
        <name>dimethylallyl diphosphate</name>
        <dbReference type="ChEBI" id="CHEBI:57623"/>
    </ligand>
</feature>
<dbReference type="SFLD" id="SFLDG01162">
    <property type="entry name" value="I"/>
    <property type="match status" value="1"/>
</dbReference>
<keyword evidence="6" id="KW-1185">Reference proteome</keyword>
<dbReference type="AlphaFoldDB" id="A0A6A6RD55"/>
<feature type="region of interest" description="Disordered" evidence="4">
    <location>
        <begin position="26"/>
        <end position="46"/>
    </location>
</feature>
<keyword evidence="2 5" id="KW-0808">Transferase</keyword>
<feature type="binding site" evidence="3">
    <location>
        <position position="291"/>
    </location>
    <ligand>
        <name>dimethylallyl diphosphate</name>
        <dbReference type="ChEBI" id="CHEBI:57623"/>
    </ligand>
</feature>
<feature type="binding site" evidence="3">
    <location>
        <position position="133"/>
    </location>
    <ligand>
        <name>dimethylallyl diphosphate</name>
        <dbReference type="ChEBI" id="CHEBI:57623"/>
    </ligand>
</feature>
<dbReference type="PANTHER" id="PTHR40627:SF4">
    <property type="entry name" value="PRENYLTRANSFERASE ASQH1-RELATED"/>
    <property type="match status" value="1"/>
</dbReference>
<feature type="binding site" evidence="3">
    <location>
        <position position="118"/>
    </location>
    <ligand>
        <name>L-tryptophan</name>
        <dbReference type="ChEBI" id="CHEBI:57912"/>
    </ligand>
</feature>
<dbReference type="InterPro" id="IPR012148">
    <property type="entry name" value="ABBA_DMATS-like"/>
</dbReference>
<feature type="binding site" evidence="3">
    <location>
        <position position="368"/>
    </location>
    <ligand>
        <name>dimethylallyl diphosphate</name>
        <dbReference type="ChEBI" id="CHEBI:57623"/>
    </ligand>
</feature>
<organism evidence="5 6">
    <name type="scientific">Lophium mytilinum</name>
    <dbReference type="NCBI Taxonomy" id="390894"/>
    <lineage>
        <taxon>Eukaryota</taxon>
        <taxon>Fungi</taxon>
        <taxon>Dikarya</taxon>
        <taxon>Ascomycota</taxon>
        <taxon>Pezizomycotina</taxon>
        <taxon>Dothideomycetes</taxon>
        <taxon>Pleosporomycetidae</taxon>
        <taxon>Mytilinidiales</taxon>
        <taxon>Mytilinidiaceae</taxon>
        <taxon>Lophium</taxon>
    </lineage>
</organism>
<dbReference type="CDD" id="cd13929">
    <property type="entry name" value="PT-DMATS_CymD"/>
    <property type="match status" value="1"/>
</dbReference>
<dbReference type="EMBL" id="MU004182">
    <property type="protein sequence ID" value="KAF2501670.1"/>
    <property type="molecule type" value="Genomic_DNA"/>
</dbReference>
<evidence type="ECO:0000256" key="1">
    <source>
        <dbReference type="ARBA" id="ARBA00010209"/>
    </source>
</evidence>
<dbReference type="Pfam" id="PF11991">
    <property type="entry name" value="Trp_DMAT"/>
    <property type="match status" value="1"/>
</dbReference>
<sequence length="454" mass="50732">MLFSYADLCQTLTRNQWELAKPTHSALSKPSLSPVSRPKLRRERTKTGESLNSLYWRSDAGIMLWDMMSMGGYTNQSQEFHSTFFARHIASSLGPHPGVTSASDSWQSFMTDDHTPIELSWNWAPSRGGPSVRYSTDPIGISAGSIMDPFNTQASIELLQKTMPYATQFNLQWYEHFTKALTISGNGLRSQDVNSSSIPRSQQFLAFELLDEEIMTKVYFLPQWKAKRTGTTTLEAVEDAIHTLGASDPSLSAAMEVITEYICAFPLEQRPEVEIVAIDCIDPSKSRIKIYLRSRQTTLDSVIDMMTLGGRLPAMTNKGQSSLEELWCSVLSLDHAAMDLPETSHRTAGILYYLELKAGSPLPKSKVYIPAKHYGKDDLSVARGLSKFLGKRDQYMADGSDYLDGVSRICKHRKLEDGLGFHTYVSCAVSGNDLNVTSYYNPEVYHASRGHSRS</sequence>
<reference evidence="5" key="1">
    <citation type="journal article" date="2020" name="Stud. Mycol.">
        <title>101 Dothideomycetes genomes: a test case for predicting lifestyles and emergence of pathogens.</title>
        <authorList>
            <person name="Haridas S."/>
            <person name="Albert R."/>
            <person name="Binder M."/>
            <person name="Bloem J."/>
            <person name="Labutti K."/>
            <person name="Salamov A."/>
            <person name="Andreopoulos B."/>
            <person name="Baker S."/>
            <person name="Barry K."/>
            <person name="Bills G."/>
            <person name="Bluhm B."/>
            <person name="Cannon C."/>
            <person name="Castanera R."/>
            <person name="Culley D."/>
            <person name="Daum C."/>
            <person name="Ezra D."/>
            <person name="Gonzalez J."/>
            <person name="Henrissat B."/>
            <person name="Kuo A."/>
            <person name="Liang C."/>
            <person name="Lipzen A."/>
            <person name="Lutzoni F."/>
            <person name="Magnuson J."/>
            <person name="Mondo S."/>
            <person name="Nolan M."/>
            <person name="Ohm R."/>
            <person name="Pangilinan J."/>
            <person name="Park H.-J."/>
            <person name="Ramirez L."/>
            <person name="Alfaro M."/>
            <person name="Sun H."/>
            <person name="Tritt A."/>
            <person name="Yoshinaga Y."/>
            <person name="Zwiers L.-H."/>
            <person name="Turgeon B."/>
            <person name="Goodwin S."/>
            <person name="Spatafora J."/>
            <person name="Crous P."/>
            <person name="Grigoriev I."/>
        </authorList>
    </citation>
    <scope>NUCLEOTIDE SEQUENCE</scope>
    <source>
        <strain evidence="5">CBS 269.34</strain>
    </source>
</reference>
<protein>
    <submittedName>
        <fullName evidence="5">Aromatic prenyltransferase</fullName>
    </submittedName>
</protein>
<dbReference type="GO" id="GO:0016765">
    <property type="term" value="F:transferase activity, transferring alkyl or aryl (other than methyl) groups"/>
    <property type="evidence" value="ECO:0007669"/>
    <property type="project" value="InterPro"/>
</dbReference>
<evidence type="ECO:0000313" key="5">
    <source>
        <dbReference type="EMBL" id="KAF2501670.1"/>
    </source>
</evidence>
<evidence type="ECO:0000256" key="4">
    <source>
        <dbReference type="SAM" id="MobiDB-lite"/>
    </source>
</evidence>
<gene>
    <name evidence="5" type="ORF">BU16DRAFT_204887</name>
</gene>